<keyword evidence="2" id="KW-0472">Membrane</keyword>
<evidence type="ECO:0000256" key="1">
    <source>
        <dbReference type="SAM" id="Coils"/>
    </source>
</evidence>
<evidence type="ECO:0000313" key="4">
    <source>
        <dbReference type="EMBL" id="KAK2580479.1"/>
    </source>
</evidence>
<feature type="transmembrane region" description="Helical" evidence="2">
    <location>
        <begin position="147"/>
        <end position="168"/>
    </location>
</feature>
<gene>
    <name evidence="4" type="ORF">KPH14_006219</name>
</gene>
<feature type="coiled-coil region" evidence="1">
    <location>
        <begin position="194"/>
        <end position="221"/>
    </location>
</feature>
<keyword evidence="1" id="KW-0175">Coiled coil</keyword>
<keyword evidence="5" id="KW-1185">Reference proteome</keyword>
<dbReference type="Proteomes" id="UP001258017">
    <property type="component" value="Unassembled WGS sequence"/>
</dbReference>
<comment type="caution">
    <text evidence="4">The sequence shown here is derived from an EMBL/GenBank/DDBJ whole genome shotgun (WGS) entry which is preliminary data.</text>
</comment>
<evidence type="ECO:0000259" key="3">
    <source>
        <dbReference type="PROSITE" id="PS50076"/>
    </source>
</evidence>
<protein>
    <recommendedName>
        <fullName evidence="3">J domain-containing protein</fullName>
    </recommendedName>
</protein>
<evidence type="ECO:0000256" key="2">
    <source>
        <dbReference type="SAM" id="Phobius"/>
    </source>
</evidence>
<dbReference type="PRINTS" id="PR00625">
    <property type="entry name" value="JDOMAIN"/>
</dbReference>
<keyword evidence="2" id="KW-0812">Transmembrane</keyword>
<dbReference type="PANTHER" id="PTHR44825:SF1">
    <property type="entry name" value="DNAJ HOMOLOG SUBFAMILY C MEMBER 4"/>
    <property type="match status" value="1"/>
</dbReference>
<dbReference type="SMART" id="SM00271">
    <property type="entry name" value="DnaJ"/>
    <property type="match status" value="1"/>
</dbReference>
<dbReference type="SUPFAM" id="SSF46565">
    <property type="entry name" value="Chaperone J-domain"/>
    <property type="match status" value="1"/>
</dbReference>
<sequence>MQILRMNKLDLFPVICRCYGTQRSPRNYYELLDVSPDCSQKEIRKAFIVLSKKWHPDICGDKGHDKFIKLQEAYNILSKEDTRRQYDMNLKYHTYSPYSSSYTRPGDTFYHRPVYRSRREWEEYMAKGYWHERKPDPKDLDAKISNMMLFCIMCGIIIVTFQFVALNYRLARNMRNLQYQYQRDYNLLKKNIQGLTLEEQLNNFQERYNAAQNKKKEEDEKEK</sequence>
<accession>A0AAD9RIS7</accession>
<dbReference type="Gene3D" id="1.10.287.110">
    <property type="entry name" value="DnaJ domain"/>
    <property type="match status" value="1"/>
</dbReference>
<dbReference type="EMBL" id="JAIFRP010000053">
    <property type="protein sequence ID" value="KAK2580479.1"/>
    <property type="molecule type" value="Genomic_DNA"/>
</dbReference>
<name>A0AAD9RIS7_9HYME</name>
<dbReference type="AlphaFoldDB" id="A0AAD9RIS7"/>
<reference evidence="4" key="1">
    <citation type="submission" date="2021-08" db="EMBL/GenBank/DDBJ databases">
        <authorList>
            <person name="Misof B."/>
            <person name="Oliver O."/>
            <person name="Podsiadlowski L."/>
            <person name="Donath A."/>
            <person name="Peters R."/>
            <person name="Mayer C."/>
            <person name="Rust J."/>
            <person name="Gunkel S."/>
            <person name="Lesny P."/>
            <person name="Martin S."/>
            <person name="Oeyen J.P."/>
            <person name="Petersen M."/>
            <person name="Panagiotis P."/>
            <person name="Wilbrandt J."/>
            <person name="Tanja T."/>
        </authorList>
    </citation>
    <scope>NUCLEOTIDE SEQUENCE</scope>
    <source>
        <strain evidence="4">GBR_01_08_01A</strain>
        <tissue evidence="4">Thorax + abdomen</tissue>
    </source>
</reference>
<dbReference type="CDD" id="cd06257">
    <property type="entry name" value="DnaJ"/>
    <property type="match status" value="1"/>
</dbReference>
<dbReference type="InterPro" id="IPR052763">
    <property type="entry name" value="DnaJ_C4"/>
</dbReference>
<dbReference type="Pfam" id="PF00226">
    <property type="entry name" value="DnaJ"/>
    <property type="match status" value="1"/>
</dbReference>
<dbReference type="InterPro" id="IPR001623">
    <property type="entry name" value="DnaJ_domain"/>
</dbReference>
<proteinExistence type="predicted"/>
<dbReference type="InterPro" id="IPR036869">
    <property type="entry name" value="J_dom_sf"/>
</dbReference>
<organism evidence="4 5">
    <name type="scientific">Odynerus spinipes</name>
    <dbReference type="NCBI Taxonomy" id="1348599"/>
    <lineage>
        <taxon>Eukaryota</taxon>
        <taxon>Metazoa</taxon>
        <taxon>Ecdysozoa</taxon>
        <taxon>Arthropoda</taxon>
        <taxon>Hexapoda</taxon>
        <taxon>Insecta</taxon>
        <taxon>Pterygota</taxon>
        <taxon>Neoptera</taxon>
        <taxon>Endopterygota</taxon>
        <taxon>Hymenoptera</taxon>
        <taxon>Apocrita</taxon>
        <taxon>Aculeata</taxon>
        <taxon>Vespoidea</taxon>
        <taxon>Vespidae</taxon>
        <taxon>Eumeninae</taxon>
        <taxon>Odynerus</taxon>
    </lineage>
</organism>
<evidence type="ECO:0000313" key="5">
    <source>
        <dbReference type="Proteomes" id="UP001258017"/>
    </source>
</evidence>
<dbReference type="PROSITE" id="PS50076">
    <property type="entry name" value="DNAJ_2"/>
    <property type="match status" value="1"/>
</dbReference>
<dbReference type="PANTHER" id="PTHR44825">
    <property type="match status" value="1"/>
</dbReference>
<keyword evidence="2" id="KW-1133">Transmembrane helix</keyword>
<reference evidence="4" key="2">
    <citation type="journal article" date="2023" name="Commun. Biol.">
        <title>Intrasexual cuticular hydrocarbon dimorphism in a wasp sheds light on hydrocarbon biosynthesis genes in Hymenoptera.</title>
        <authorList>
            <person name="Moris V.C."/>
            <person name="Podsiadlowski L."/>
            <person name="Martin S."/>
            <person name="Oeyen J.P."/>
            <person name="Donath A."/>
            <person name="Petersen M."/>
            <person name="Wilbrandt J."/>
            <person name="Misof B."/>
            <person name="Liedtke D."/>
            <person name="Thamm M."/>
            <person name="Scheiner R."/>
            <person name="Schmitt T."/>
            <person name="Niehuis O."/>
        </authorList>
    </citation>
    <scope>NUCLEOTIDE SEQUENCE</scope>
    <source>
        <strain evidence="4">GBR_01_08_01A</strain>
    </source>
</reference>
<feature type="domain" description="J" evidence="3">
    <location>
        <begin position="27"/>
        <end position="90"/>
    </location>
</feature>